<gene>
    <name evidence="1" type="ORF">ACFSKW_32220</name>
</gene>
<dbReference type="RefSeq" id="WP_379576242.1">
    <property type="nucleotide sequence ID" value="NZ_JBHUFV010000047.1"/>
</dbReference>
<dbReference type="Proteomes" id="UP001597368">
    <property type="component" value="Unassembled WGS sequence"/>
</dbReference>
<accession>A0ABW4T5B2</accession>
<keyword evidence="2" id="KW-1185">Reference proteome</keyword>
<protein>
    <submittedName>
        <fullName evidence="1">DUF1702 family protein</fullName>
    </submittedName>
</protein>
<comment type="caution">
    <text evidence="1">The sequence shown here is derived from an EMBL/GenBank/DDBJ whole genome shotgun (WGS) entry which is preliminary data.</text>
</comment>
<dbReference type="EMBL" id="JBHUFV010000047">
    <property type="protein sequence ID" value="MFD1936147.1"/>
    <property type="molecule type" value="Genomic_DNA"/>
</dbReference>
<dbReference type="Pfam" id="PF08012">
    <property type="entry name" value="DUF1702"/>
    <property type="match status" value="1"/>
</dbReference>
<organism evidence="1 2">
    <name type="scientific">Nonomuraea mangrovi</name>
    <dbReference type="NCBI Taxonomy" id="2316207"/>
    <lineage>
        <taxon>Bacteria</taxon>
        <taxon>Bacillati</taxon>
        <taxon>Actinomycetota</taxon>
        <taxon>Actinomycetes</taxon>
        <taxon>Streptosporangiales</taxon>
        <taxon>Streptosporangiaceae</taxon>
        <taxon>Nonomuraea</taxon>
    </lineage>
</organism>
<dbReference type="InterPro" id="IPR012964">
    <property type="entry name" value="DUF1702"/>
</dbReference>
<proteinExistence type="predicted"/>
<evidence type="ECO:0000313" key="2">
    <source>
        <dbReference type="Proteomes" id="UP001597368"/>
    </source>
</evidence>
<reference evidence="2" key="1">
    <citation type="journal article" date="2019" name="Int. J. Syst. Evol. Microbiol.">
        <title>The Global Catalogue of Microorganisms (GCM) 10K type strain sequencing project: providing services to taxonomists for standard genome sequencing and annotation.</title>
        <authorList>
            <consortium name="The Broad Institute Genomics Platform"/>
            <consortium name="The Broad Institute Genome Sequencing Center for Infectious Disease"/>
            <person name="Wu L."/>
            <person name="Ma J."/>
        </authorList>
    </citation>
    <scope>NUCLEOTIDE SEQUENCE [LARGE SCALE GENOMIC DNA]</scope>
    <source>
        <strain evidence="2">ICMP 6774ER</strain>
    </source>
</reference>
<sequence length="321" mass="35288">MDQVRTDPIVSPSSGLRRLLAKDPDEADLGRRRFRLRSGPARAAMERAERSHVLGYNAVLSHETGKIDELPPEQRGFAYGGAAMACATLDLLTMTRGRRLRELLAGPAVRHQHAAHLGVGRAYAGLRVRPLWGLGSTHPLLRWLAVDGFGFQRSLTRADTMVGERAVPHLLTRSQRALFDQGLGRMLWFHDCASPEDVSARLTEFPAVRRADLWSGVAFAATYVGGADVDEMCRLTAYAASDGFRAHLTQGAAFAAAARLREGHVPDRTAQAVQLLAGAEPEEAASWADRALIGLGHDPHTHEDLLGWQAHTRRVWTHRNR</sequence>
<evidence type="ECO:0000313" key="1">
    <source>
        <dbReference type="EMBL" id="MFD1936147.1"/>
    </source>
</evidence>
<name>A0ABW4T5B2_9ACTN</name>